<dbReference type="EMBL" id="JAIQZJ010000016">
    <property type="protein sequence ID" value="MBZ5740648.1"/>
    <property type="molecule type" value="Genomic_DNA"/>
</dbReference>
<dbReference type="Proteomes" id="UP000780875">
    <property type="component" value="Unassembled WGS sequence"/>
</dbReference>
<keyword evidence="2" id="KW-1185">Reference proteome</keyword>
<organism evidence="1 2">
    <name type="scientific">Nocardioides mangrovi</name>
    <dbReference type="NCBI Taxonomy" id="2874580"/>
    <lineage>
        <taxon>Bacteria</taxon>
        <taxon>Bacillati</taxon>
        <taxon>Actinomycetota</taxon>
        <taxon>Actinomycetes</taxon>
        <taxon>Propionibacteriales</taxon>
        <taxon>Nocardioidaceae</taxon>
        <taxon>Nocardioides</taxon>
    </lineage>
</organism>
<evidence type="ECO:0008006" key="3">
    <source>
        <dbReference type="Google" id="ProtNLM"/>
    </source>
</evidence>
<gene>
    <name evidence="1" type="ORF">K8U61_20925</name>
</gene>
<dbReference type="RefSeq" id="WP_224125006.1">
    <property type="nucleotide sequence ID" value="NZ_JAIQZJ010000016.1"/>
</dbReference>
<sequence length="144" mass="15447">MRTPRNEPAARVPDGSDEGVPGVTRFDLVCHPDVVDTALELVGRWAEDRVLPEAGQERLLSLTRAAISHGLRFAPRGVIILVRWLDLERVRLDARWVGGSSSAQPGAADADVGATISTLDVLADEWGVGRAGDGWVLWMVAATA</sequence>
<protein>
    <recommendedName>
        <fullName evidence="3">ATP-binding protein</fullName>
    </recommendedName>
</protein>
<name>A0ABS7UHY7_9ACTN</name>
<evidence type="ECO:0000313" key="2">
    <source>
        <dbReference type="Proteomes" id="UP000780875"/>
    </source>
</evidence>
<reference evidence="1 2" key="1">
    <citation type="submission" date="2021-09" db="EMBL/GenBank/DDBJ databases">
        <title>Whole genome sequence of Nocardioides sp. GBK3QG-3.</title>
        <authorList>
            <person name="Tuo L."/>
        </authorList>
    </citation>
    <scope>NUCLEOTIDE SEQUENCE [LARGE SCALE GENOMIC DNA]</scope>
    <source>
        <strain evidence="1 2">GBK3QG-3</strain>
    </source>
</reference>
<comment type="caution">
    <text evidence="1">The sequence shown here is derived from an EMBL/GenBank/DDBJ whole genome shotgun (WGS) entry which is preliminary data.</text>
</comment>
<evidence type="ECO:0000313" key="1">
    <source>
        <dbReference type="EMBL" id="MBZ5740648.1"/>
    </source>
</evidence>
<proteinExistence type="predicted"/>
<accession>A0ABS7UHY7</accession>